<dbReference type="AlphaFoldDB" id="A0AAD5XF24"/>
<feature type="active site" evidence="6">
    <location>
        <position position="425"/>
    </location>
</feature>
<dbReference type="PANTHER" id="PTHR11742">
    <property type="entry name" value="MANNOSYL-OLIGOSACCHARIDE ALPHA-1,2-MANNOSIDASE-RELATED"/>
    <property type="match status" value="1"/>
</dbReference>
<dbReference type="PANTHER" id="PTHR11742:SF6">
    <property type="entry name" value="MANNOSYL-OLIGOSACCHARIDE ALPHA-1,2-MANNOSIDASE IA-RELATED"/>
    <property type="match status" value="1"/>
</dbReference>
<dbReference type="SUPFAM" id="SSF48225">
    <property type="entry name" value="Seven-hairpin glycosidases"/>
    <property type="match status" value="1"/>
</dbReference>
<comment type="cofactor">
    <cofactor evidence="1 7">
        <name>Ca(2+)</name>
        <dbReference type="ChEBI" id="CHEBI:29108"/>
    </cofactor>
</comment>
<evidence type="ECO:0000313" key="12">
    <source>
        <dbReference type="Proteomes" id="UP001211907"/>
    </source>
</evidence>
<evidence type="ECO:0000256" key="4">
    <source>
        <dbReference type="ARBA" id="ARBA00022801"/>
    </source>
</evidence>
<evidence type="ECO:0000256" key="7">
    <source>
        <dbReference type="PIRSR" id="PIRSR601382-2"/>
    </source>
</evidence>
<feature type="binding site" evidence="7">
    <location>
        <position position="515"/>
    </location>
    <ligand>
        <name>Ca(2+)</name>
        <dbReference type="ChEBI" id="CHEBI:29108"/>
    </ligand>
</feature>
<proteinExistence type="inferred from homology"/>
<comment type="caution">
    <text evidence="11">The sequence shown here is derived from an EMBL/GenBank/DDBJ whole genome shotgun (WGS) entry which is preliminary data.</text>
</comment>
<evidence type="ECO:0000256" key="8">
    <source>
        <dbReference type="PIRSR" id="PIRSR601382-3"/>
    </source>
</evidence>
<evidence type="ECO:0000256" key="6">
    <source>
        <dbReference type="PIRSR" id="PIRSR601382-1"/>
    </source>
</evidence>
<dbReference type="GO" id="GO:0000139">
    <property type="term" value="C:Golgi membrane"/>
    <property type="evidence" value="ECO:0007669"/>
    <property type="project" value="TreeGrafter"/>
</dbReference>
<dbReference type="InterPro" id="IPR050749">
    <property type="entry name" value="Glycosyl_Hydrolase_47"/>
</dbReference>
<dbReference type="PRINTS" id="PR00747">
    <property type="entry name" value="GLYHDRLASE47"/>
</dbReference>
<dbReference type="Gene3D" id="1.50.10.10">
    <property type="match status" value="1"/>
</dbReference>
<name>A0AAD5XF24_9FUNG</name>
<dbReference type="InterPro" id="IPR012341">
    <property type="entry name" value="6hp_glycosidase-like_sf"/>
</dbReference>
<reference evidence="11" key="1">
    <citation type="submission" date="2020-05" db="EMBL/GenBank/DDBJ databases">
        <title>Phylogenomic resolution of chytrid fungi.</title>
        <authorList>
            <person name="Stajich J.E."/>
            <person name="Amses K."/>
            <person name="Simmons R."/>
            <person name="Seto K."/>
            <person name="Myers J."/>
            <person name="Bonds A."/>
            <person name="Quandt C.A."/>
            <person name="Barry K."/>
            <person name="Liu P."/>
            <person name="Grigoriev I."/>
            <person name="Longcore J.E."/>
            <person name="James T.Y."/>
        </authorList>
    </citation>
    <scope>NUCLEOTIDE SEQUENCE</scope>
    <source>
        <strain evidence="11">JEL0513</strain>
    </source>
</reference>
<evidence type="ECO:0000256" key="1">
    <source>
        <dbReference type="ARBA" id="ARBA00001913"/>
    </source>
</evidence>
<dbReference type="Proteomes" id="UP001211907">
    <property type="component" value="Unassembled WGS sequence"/>
</dbReference>
<gene>
    <name evidence="11" type="primary">MAN1A1</name>
    <name evidence="11" type="ORF">HK100_009585</name>
</gene>
<dbReference type="InterPro" id="IPR001382">
    <property type="entry name" value="Glyco_hydro_47"/>
</dbReference>
<dbReference type="EC" id="3.2.1.-" evidence="9"/>
<keyword evidence="12" id="KW-1185">Reference proteome</keyword>
<sequence length="553" mass="62852">MRDAIMRRNMRDVTYNSSVYHGLNLPLFLATGRESRDQEKMDFVKQMMIHAWTGYKEFAWGYDDLNPISQTPWNWYKNVTLLNTPVDALDTLFIMDLKEEYAEAKQLILETLDFANISQHVSVFETNIRILGGLLAAFDLEGDVALLNKSIELADRLLPAFDTPTGIPKSQINLATGKFAIYSSSSVILAELGTLQLEFQYLSDITGNSIYAQKALYVYEQMQTIKMRIPGLFPEYLDVDKLEYGENPFLITKVSVGGMADSYYEYLLKLWLSTGEEKYFNMYYTAAQSIAENMVVKSDLGHLYIPTGFVKQVGAAPRDPRPPYNSDATTAKAGDSSTAETPEVPKYYVAHDFTFEHLACFTGGMMATGALASREGNWTHHLYIASEITETCWKMYNNSATGIGSESCDGKTLSLYNSRYILRPEAVESLFYFWRYTHNQIYRDRAWSIAKNIEKYCRDETGYHGLENAGIIPTSSELNAIDRQESFFLAETLKYLYLIFTDDDTIPLEKYVFNTEAHPLSVRGHGRRKDPSKFTPLPPAYDVAVGQLRNITK</sequence>
<organism evidence="11 12">
    <name type="scientific">Physocladia obscura</name>
    <dbReference type="NCBI Taxonomy" id="109957"/>
    <lineage>
        <taxon>Eukaryota</taxon>
        <taxon>Fungi</taxon>
        <taxon>Fungi incertae sedis</taxon>
        <taxon>Chytridiomycota</taxon>
        <taxon>Chytridiomycota incertae sedis</taxon>
        <taxon>Chytridiomycetes</taxon>
        <taxon>Chytridiales</taxon>
        <taxon>Chytriomycetaceae</taxon>
        <taxon>Physocladia</taxon>
    </lineage>
</organism>
<feature type="active site" description="Proton donor" evidence="6">
    <location>
        <position position="125"/>
    </location>
</feature>
<evidence type="ECO:0000256" key="5">
    <source>
        <dbReference type="ARBA" id="ARBA00023157"/>
    </source>
</evidence>
<keyword evidence="9" id="KW-0326">Glycosidase</keyword>
<dbReference type="GO" id="GO:0036503">
    <property type="term" value="P:ERAD pathway"/>
    <property type="evidence" value="ECO:0007669"/>
    <property type="project" value="UniProtKB-ARBA"/>
</dbReference>
<keyword evidence="5 8" id="KW-1015">Disulfide bond</keyword>
<evidence type="ECO:0000313" key="11">
    <source>
        <dbReference type="EMBL" id="KAJ3127720.1"/>
    </source>
</evidence>
<feature type="active site" description="Proton donor" evidence="6">
    <location>
        <position position="406"/>
    </location>
</feature>
<dbReference type="InterPro" id="IPR036026">
    <property type="entry name" value="Seven-hairpin_glycosidases"/>
</dbReference>
<keyword evidence="4 9" id="KW-0378">Hydrolase</keyword>
<keyword evidence="7" id="KW-0479">Metal-binding</keyword>
<dbReference type="GO" id="GO:0005509">
    <property type="term" value="F:calcium ion binding"/>
    <property type="evidence" value="ECO:0007669"/>
    <property type="project" value="InterPro"/>
</dbReference>
<dbReference type="GO" id="GO:0005975">
    <property type="term" value="P:carbohydrate metabolic process"/>
    <property type="evidence" value="ECO:0007669"/>
    <property type="project" value="InterPro"/>
</dbReference>
<accession>A0AAD5XF24</accession>
<comment type="similarity">
    <text evidence="3 9">Belongs to the glycosyl hydrolase 47 family.</text>
</comment>
<dbReference type="EMBL" id="JADGJH010000497">
    <property type="protein sequence ID" value="KAJ3127720.1"/>
    <property type="molecule type" value="Genomic_DNA"/>
</dbReference>
<dbReference type="Pfam" id="PF01532">
    <property type="entry name" value="Glyco_hydro_47"/>
    <property type="match status" value="1"/>
</dbReference>
<evidence type="ECO:0000256" key="9">
    <source>
        <dbReference type="RuleBase" id="RU361193"/>
    </source>
</evidence>
<dbReference type="GO" id="GO:0004571">
    <property type="term" value="F:mannosyl-oligosaccharide 1,2-alpha-mannosidase activity"/>
    <property type="evidence" value="ECO:0007669"/>
    <property type="project" value="InterPro"/>
</dbReference>
<evidence type="ECO:0000256" key="2">
    <source>
        <dbReference type="ARBA" id="ARBA00004922"/>
    </source>
</evidence>
<feature type="disulfide bond" evidence="8">
    <location>
        <begin position="360"/>
        <end position="392"/>
    </location>
</feature>
<feature type="active site" evidence="6">
    <location>
        <position position="261"/>
    </location>
</feature>
<keyword evidence="7" id="KW-0106">Calcium</keyword>
<evidence type="ECO:0000256" key="3">
    <source>
        <dbReference type="ARBA" id="ARBA00007658"/>
    </source>
</evidence>
<dbReference type="GO" id="GO:0005783">
    <property type="term" value="C:endoplasmic reticulum"/>
    <property type="evidence" value="ECO:0007669"/>
    <property type="project" value="TreeGrafter"/>
</dbReference>
<comment type="pathway">
    <text evidence="2">Protein modification; protein glycosylation.</text>
</comment>
<protein>
    <recommendedName>
        <fullName evidence="9">alpha-1,2-Mannosidase</fullName>
        <ecNumber evidence="9">3.2.1.-</ecNumber>
    </recommendedName>
</protein>
<evidence type="ECO:0000256" key="10">
    <source>
        <dbReference type="SAM" id="MobiDB-lite"/>
    </source>
</evidence>
<feature type="region of interest" description="Disordered" evidence="10">
    <location>
        <begin position="314"/>
        <end position="339"/>
    </location>
</feature>